<evidence type="ECO:0000256" key="4">
    <source>
        <dbReference type="ARBA" id="ARBA00022801"/>
    </source>
</evidence>
<dbReference type="PANTHER" id="PTHR11240:SF75">
    <property type="entry name" value="RIBONUCLEASE 3"/>
    <property type="match status" value="1"/>
</dbReference>
<evidence type="ECO:0000256" key="6">
    <source>
        <dbReference type="RuleBase" id="RU004328"/>
    </source>
</evidence>
<dbReference type="SUPFAM" id="SSF55895">
    <property type="entry name" value="Ribonuclease Rh-like"/>
    <property type="match status" value="1"/>
</dbReference>
<dbReference type="GO" id="GO:0016787">
    <property type="term" value="F:hydrolase activity"/>
    <property type="evidence" value="ECO:0007669"/>
    <property type="project" value="UniProtKB-KW"/>
</dbReference>
<dbReference type="GO" id="GO:0005576">
    <property type="term" value="C:extracellular region"/>
    <property type="evidence" value="ECO:0007669"/>
    <property type="project" value="TreeGrafter"/>
</dbReference>
<reference evidence="8 9" key="1">
    <citation type="submission" date="2024-01" db="EMBL/GenBank/DDBJ databases">
        <title>Genome assemblies of Stephania.</title>
        <authorList>
            <person name="Yang L."/>
        </authorList>
    </citation>
    <scope>NUCLEOTIDE SEQUENCE [LARGE SCALE GENOMIC DNA]</scope>
    <source>
        <strain evidence="8">YNDBR</strain>
        <tissue evidence="8">Leaf</tissue>
    </source>
</reference>
<keyword evidence="9" id="KW-1185">Reference proteome</keyword>
<dbReference type="AlphaFoldDB" id="A0AAP0L7Z7"/>
<evidence type="ECO:0000256" key="2">
    <source>
        <dbReference type="ARBA" id="ARBA00022722"/>
    </source>
</evidence>
<organism evidence="8 9">
    <name type="scientific">Stephania yunnanensis</name>
    <dbReference type="NCBI Taxonomy" id="152371"/>
    <lineage>
        <taxon>Eukaryota</taxon>
        <taxon>Viridiplantae</taxon>
        <taxon>Streptophyta</taxon>
        <taxon>Embryophyta</taxon>
        <taxon>Tracheophyta</taxon>
        <taxon>Spermatophyta</taxon>
        <taxon>Magnoliopsida</taxon>
        <taxon>Ranunculales</taxon>
        <taxon>Menispermaceae</taxon>
        <taxon>Menispermoideae</taxon>
        <taxon>Cissampelideae</taxon>
        <taxon>Stephania</taxon>
    </lineage>
</organism>
<evidence type="ECO:0000256" key="1">
    <source>
        <dbReference type="ARBA" id="ARBA00007469"/>
    </source>
</evidence>
<evidence type="ECO:0000256" key="5">
    <source>
        <dbReference type="ARBA" id="ARBA00023239"/>
    </source>
</evidence>
<name>A0AAP0L7Z7_9MAGN</name>
<dbReference type="InterPro" id="IPR001568">
    <property type="entry name" value="RNase_T2-like"/>
</dbReference>
<evidence type="ECO:0000313" key="9">
    <source>
        <dbReference type="Proteomes" id="UP001420932"/>
    </source>
</evidence>
<dbReference type="PANTHER" id="PTHR11240">
    <property type="entry name" value="RIBONUCLEASE T2"/>
    <property type="match status" value="1"/>
</dbReference>
<dbReference type="GO" id="GO:0033897">
    <property type="term" value="F:ribonuclease T2 activity"/>
    <property type="evidence" value="ECO:0007669"/>
    <property type="project" value="InterPro"/>
</dbReference>
<keyword evidence="5" id="KW-0456">Lyase</keyword>
<feature type="signal peptide" evidence="7">
    <location>
        <begin position="1"/>
        <end position="28"/>
    </location>
</feature>
<comment type="similarity">
    <text evidence="1 6">Belongs to the RNase T2 family.</text>
</comment>
<keyword evidence="2" id="KW-0540">Nuclease</keyword>
<dbReference type="Proteomes" id="UP001420932">
    <property type="component" value="Unassembled WGS sequence"/>
</dbReference>
<sequence length="236" mass="26155">MNIKPSISAATAVLFASLLFFGVLSVQGLEPEDVIFFYLSQQWASSKCGGERGCCYPKTGKPASGFVIHSLRPENFVNQVLKNCDSKDQLNPSSISGMTSELQEHWPYLDCPSRSSMSLWKSEWRTYGTCGKSVLNQTQYFKAALNLKKKVNFLDVLIKSGIKPDGQFYKLNDASEAIRKAIGYEPRIFCIKDKSGNSLLNLITGCTLDGTQYNHCIGTLGYESNCGPSFKFPPLK</sequence>
<dbReference type="Gene3D" id="3.90.730.10">
    <property type="entry name" value="Ribonuclease T2-like"/>
    <property type="match status" value="1"/>
</dbReference>
<evidence type="ECO:0000313" key="8">
    <source>
        <dbReference type="EMBL" id="KAK9164299.1"/>
    </source>
</evidence>
<dbReference type="InterPro" id="IPR036430">
    <property type="entry name" value="RNase_T2-like_sf"/>
</dbReference>
<keyword evidence="4" id="KW-0378">Hydrolase</keyword>
<evidence type="ECO:0000256" key="7">
    <source>
        <dbReference type="SAM" id="SignalP"/>
    </source>
</evidence>
<feature type="chain" id="PRO_5042941897" evidence="7">
    <location>
        <begin position="29"/>
        <end position="236"/>
    </location>
</feature>
<protein>
    <submittedName>
        <fullName evidence="8">Uncharacterized protein</fullName>
    </submittedName>
</protein>
<dbReference type="EMBL" id="JBBNAF010000002">
    <property type="protein sequence ID" value="KAK9164299.1"/>
    <property type="molecule type" value="Genomic_DNA"/>
</dbReference>
<evidence type="ECO:0000256" key="3">
    <source>
        <dbReference type="ARBA" id="ARBA00022759"/>
    </source>
</evidence>
<keyword evidence="7" id="KW-0732">Signal</keyword>
<dbReference type="GO" id="GO:0006401">
    <property type="term" value="P:RNA catabolic process"/>
    <property type="evidence" value="ECO:0007669"/>
    <property type="project" value="TreeGrafter"/>
</dbReference>
<gene>
    <name evidence="8" type="ORF">Syun_005201</name>
</gene>
<accession>A0AAP0L7Z7</accession>
<dbReference type="Pfam" id="PF00445">
    <property type="entry name" value="Ribonuclease_T2"/>
    <property type="match status" value="1"/>
</dbReference>
<comment type="caution">
    <text evidence="8">The sequence shown here is derived from an EMBL/GenBank/DDBJ whole genome shotgun (WGS) entry which is preliminary data.</text>
</comment>
<proteinExistence type="inferred from homology"/>
<dbReference type="GO" id="GO:0003723">
    <property type="term" value="F:RNA binding"/>
    <property type="evidence" value="ECO:0007669"/>
    <property type="project" value="InterPro"/>
</dbReference>
<keyword evidence="3" id="KW-0255">Endonuclease</keyword>